<dbReference type="PROSITE" id="PS50911">
    <property type="entry name" value="CHAP"/>
    <property type="match status" value="1"/>
</dbReference>
<feature type="signal peptide" evidence="2">
    <location>
        <begin position="1"/>
        <end position="24"/>
    </location>
</feature>
<protein>
    <submittedName>
        <fullName evidence="4">CHAP domain-containing protein</fullName>
    </submittedName>
</protein>
<reference evidence="4" key="2">
    <citation type="submission" date="2018-03" db="EMBL/GenBank/DDBJ databases">
        <authorList>
            <person name="Keele B.F."/>
        </authorList>
    </citation>
    <scope>NUCLEOTIDE SEQUENCE</scope>
    <source>
        <strain evidence="4">SNUC 2204</strain>
    </source>
</reference>
<reference evidence="5 7" key="3">
    <citation type="submission" date="2021-02" db="EMBL/GenBank/DDBJ databases">
        <title>FDA dAtabase for Regulatory Grade micrObial Sequences (FDA-ARGOS): Supporting development and validation of Infectious Disease Dx tests.</title>
        <authorList>
            <person name="Sproer C."/>
            <person name="Gronow S."/>
            <person name="Severitt S."/>
            <person name="Schroder I."/>
            <person name="Tallon L."/>
            <person name="Sadzewicz L."/>
            <person name="Zhao X."/>
            <person name="Boylan J."/>
            <person name="Ott S."/>
            <person name="Bowen H."/>
            <person name="Vavikolanu K."/>
            <person name="Mehta A."/>
            <person name="Aluvathingal J."/>
            <person name="Nadendla S."/>
            <person name="Lowell S."/>
            <person name="Myers T."/>
            <person name="Yan Y."/>
            <person name="Sichtig H."/>
        </authorList>
    </citation>
    <scope>NUCLEOTIDE SEQUENCE [LARGE SCALE GENOMIC DNA]</scope>
    <source>
        <strain evidence="5 7">FDAARGOS_1207</strain>
    </source>
</reference>
<feature type="chain" id="PRO_5015685451" evidence="2">
    <location>
        <begin position="25"/>
        <end position="263"/>
    </location>
</feature>
<dbReference type="Gene3D" id="3.90.1720.10">
    <property type="entry name" value="endopeptidase domain like (from Nostoc punctiforme)"/>
    <property type="match status" value="1"/>
</dbReference>
<feature type="domain" description="Peptidase C51" evidence="3">
    <location>
        <begin position="144"/>
        <end position="263"/>
    </location>
</feature>
<evidence type="ECO:0000313" key="6">
    <source>
        <dbReference type="Proteomes" id="UP000241209"/>
    </source>
</evidence>
<dbReference type="OrthoDB" id="2389353at2"/>
<feature type="compositionally biased region" description="Polar residues" evidence="1">
    <location>
        <begin position="63"/>
        <end position="73"/>
    </location>
</feature>
<proteinExistence type="predicted"/>
<feature type="compositionally biased region" description="Low complexity" evidence="1">
    <location>
        <begin position="74"/>
        <end position="94"/>
    </location>
</feature>
<dbReference type="RefSeq" id="WP_016912152.1">
    <property type="nucleotide sequence ID" value="NZ_CBCPHH010000003.1"/>
</dbReference>
<dbReference type="EMBL" id="PZFK01000029">
    <property type="protein sequence ID" value="PTI28412.1"/>
    <property type="molecule type" value="Genomic_DNA"/>
</dbReference>
<evidence type="ECO:0000313" key="4">
    <source>
        <dbReference type="EMBL" id="PTI28412.1"/>
    </source>
</evidence>
<feature type="region of interest" description="Disordered" evidence="1">
    <location>
        <begin position="63"/>
        <end position="161"/>
    </location>
</feature>
<dbReference type="AlphaFoldDB" id="A0A2T4PR61"/>
<organism evidence="4 6">
    <name type="scientific">Mammaliicoccus vitulinus</name>
    <dbReference type="NCBI Taxonomy" id="71237"/>
    <lineage>
        <taxon>Bacteria</taxon>
        <taxon>Bacillati</taxon>
        <taxon>Bacillota</taxon>
        <taxon>Bacilli</taxon>
        <taxon>Bacillales</taxon>
        <taxon>Staphylococcaceae</taxon>
        <taxon>Mammaliicoccus</taxon>
    </lineage>
</organism>
<name>A0A2T4PR61_9STAP</name>
<dbReference type="InterPro" id="IPR038765">
    <property type="entry name" value="Papain-like_cys_pep_sf"/>
</dbReference>
<dbReference type="STRING" id="1167632.GCA_000286335_01473"/>
<dbReference type="InterPro" id="IPR007921">
    <property type="entry name" value="CHAP_dom"/>
</dbReference>
<dbReference type="Proteomes" id="UP000627155">
    <property type="component" value="Chromosome"/>
</dbReference>
<sequence>MKKLATAAIATAGIATFMAHDADAAENNQGYNPNDPYSYSYNYTIDQEGNYNYTWEGNWNPSSQYGNQAQQQVANTTPSNNTASSNNEAASNTNYSQPAFNAAPNGGGSGESSNASSNQNNVRVTTTQAPTSSNQATTSNSSSNVSTTTTSTSRPSTGGGANLYTSGQCTYYAFSKRPDLGSTWGNANNWASAAAQSGYTVNNNPSSGAVLQSTAGGYGHVAYVDKVNSDGSIQVSEMNYQGVGVVSTRTISASAAGSYNYIH</sequence>
<feature type="compositionally biased region" description="Low complexity" evidence="1">
    <location>
        <begin position="111"/>
        <end position="156"/>
    </location>
</feature>
<dbReference type="EMBL" id="CP069486">
    <property type="protein sequence ID" value="QRO84034.1"/>
    <property type="molecule type" value="Genomic_DNA"/>
</dbReference>
<dbReference type="Pfam" id="PF05257">
    <property type="entry name" value="CHAP"/>
    <property type="match status" value="1"/>
</dbReference>
<keyword evidence="2" id="KW-0732">Signal</keyword>
<keyword evidence="7" id="KW-1185">Reference proteome</keyword>
<accession>A0A2T4PR61</accession>
<evidence type="ECO:0000313" key="7">
    <source>
        <dbReference type="Proteomes" id="UP000627155"/>
    </source>
</evidence>
<reference evidence="4 6" key="1">
    <citation type="journal article" date="2016" name="Front. Microbiol.">
        <title>Comprehensive Phylogenetic Analysis of Bovine Non-aureus Staphylococci Species Based on Whole-Genome Sequencing.</title>
        <authorList>
            <person name="Naushad S."/>
            <person name="Barkema H.W."/>
            <person name="Luby C."/>
            <person name="Condas L.A."/>
            <person name="Nobrega D.B."/>
            <person name="Carson D.A."/>
            <person name="De Buck J."/>
        </authorList>
    </citation>
    <scope>NUCLEOTIDE SEQUENCE [LARGE SCALE GENOMIC DNA]</scope>
    <source>
        <strain evidence="4 6">SNUC 2204</strain>
    </source>
</reference>
<evidence type="ECO:0000259" key="3">
    <source>
        <dbReference type="PROSITE" id="PS50911"/>
    </source>
</evidence>
<gene>
    <name evidence="4" type="ORF">BU072_11610</name>
    <name evidence="5" type="ORF">I6J37_07335</name>
</gene>
<dbReference type="Proteomes" id="UP000241209">
    <property type="component" value="Unassembled WGS sequence"/>
</dbReference>
<evidence type="ECO:0000256" key="1">
    <source>
        <dbReference type="SAM" id="MobiDB-lite"/>
    </source>
</evidence>
<evidence type="ECO:0000256" key="2">
    <source>
        <dbReference type="SAM" id="SignalP"/>
    </source>
</evidence>
<dbReference type="SUPFAM" id="SSF54001">
    <property type="entry name" value="Cysteine proteinases"/>
    <property type="match status" value="1"/>
</dbReference>
<evidence type="ECO:0000313" key="5">
    <source>
        <dbReference type="EMBL" id="QRO84034.1"/>
    </source>
</evidence>